<keyword evidence="3" id="KW-1185">Reference proteome</keyword>
<name>A0A8T4IJE5_9ACTN</name>
<evidence type="ECO:0000256" key="1">
    <source>
        <dbReference type="SAM" id="MobiDB-lite"/>
    </source>
</evidence>
<proteinExistence type="predicted"/>
<feature type="compositionally biased region" description="Basic and acidic residues" evidence="1">
    <location>
        <begin position="47"/>
        <end position="76"/>
    </location>
</feature>
<sequence>MSTDLEPPSVGALVVDTQHVTFGEFRAVVGPRWRLRSLSGGAEWEAEPERVRPVDPMERLRAETDRANARSRGERL</sequence>
<gene>
    <name evidence="2" type="ORF">KDA82_05135</name>
</gene>
<evidence type="ECO:0000313" key="3">
    <source>
        <dbReference type="Proteomes" id="UP000675554"/>
    </source>
</evidence>
<accession>A0A8T4IJE5</accession>
<comment type="caution">
    <text evidence="2">The sequence shown here is derived from an EMBL/GenBank/DDBJ whole genome shotgun (WGS) entry which is preliminary data.</text>
</comment>
<dbReference type="Proteomes" id="UP000675554">
    <property type="component" value="Unassembled WGS sequence"/>
</dbReference>
<protein>
    <submittedName>
        <fullName evidence="2">Uncharacterized protein</fullName>
    </submittedName>
</protein>
<dbReference type="AlphaFoldDB" id="A0A8T4IJE5"/>
<evidence type="ECO:0000313" key="2">
    <source>
        <dbReference type="EMBL" id="MBR7672426.1"/>
    </source>
</evidence>
<feature type="region of interest" description="Disordered" evidence="1">
    <location>
        <begin position="42"/>
        <end position="76"/>
    </location>
</feature>
<organism evidence="2 3">
    <name type="scientific">Streptomyces daliensis</name>
    <dbReference type="NCBI Taxonomy" id="299421"/>
    <lineage>
        <taxon>Bacteria</taxon>
        <taxon>Bacillati</taxon>
        <taxon>Actinomycetota</taxon>
        <taxon>Actinomycetes</taxon>
        <taxon>Kitasatosporales</taxon>
        <taxon>Streptomycetaceae</taxon>
        <taxon>Streptomyces</taxon>
    </lineage>
</organism>
<reference evidence="2" key="1">
    <citation type="submission" date="2021-04" db="EMBL/GenBank/DDBJ databases">
        <title>Sequencing of actinobacteria type strains.</title>
        <authorList>
            <person name="Nguyen G.-S."/>
            <person name="Wentzel A."/>
        </authorList>
    </citation>
    <scope>NUCLEOTIDE SEQUENCE</scope>
    <source>
        <strain evidence="2">DSM 42095</strain>
    </source>
</reference>
<dbReference type="EMBL" id="JAGSMN010000100">
    <property type="protein sequence ID" value="MBR7672426.1"/>
    <property type="molecule type" value="Genomic_DNA"/>
</dbReference>